<dbReference type="AlphaFoldDB" id="A0A232F4S7"/>
<feature type="signal peptide" evidence="1">
    <location>
        <begin position="1"/>
        <end position="27"/>
    </location>
</feature>
<organism evidence="2 3">
    <name type="scientific">Trichomalopsis sarcophagae</name>
    <dbReference type="NCBI Taxonomy" id="543379"/>
    <lineage>
        <taxon>Eukaryota</taxon>
        <taxon>Metazoa</taxon>
        <taxon>Ecdysozoa</taxon>
        <taxon>Arthropoda</taxon>
        <taxon>Hexapoda</taxon>
        <taxon>Insecta</taxon>
        <taxon>Pterygota</taxon>
        <taxon>Neoptera</taxon>
        <taxon>Endopterygota</taxon>
        <taxon>Hymenoptera</taxon>
        <taxon>Apocrita</taxon>
        <taxon>Proctotrupomorpha</taxon>
        <taxon>Chalcidoidea</taxon>
        <taxon>Pteromalidae</taxon>
        <taxon>Pteromalinae</taxon>
        <taxon>Trichomalopsis</taxon>
    </lineage>
</organism>
<proteinExistence type="predicted"/>
<evidence type="ECO:0000256" key="1">
    <source>
        <dbReference type="SAM" id="SignalP"/>
    </source>
</evidence>
<name>A0A232F4S7_9HYME</name>
<accession>A0A232F4S7</accession>
<sequence length="90" mass="10296">MRLTVTTTTVFPLLIVLLVLVVNAAYARPSKAERERLSQLLQQQCDELAPKINSGTSDEELKNYIQQPELVKTFNKDQIITACKYKIYHT</sequence>
<dbReference type="EMBL" id="NNAY01000945">
    <property type="protein sequence ID" value="OXU25794.1"/>
    <property type="molecule type" value="Genomic_DNA"/>
</dbReference>
<protein>
    <submittedName>
        <fullName evidence="2">Uncharacterized protein</fullName>
    </submittedName>
</protein>
<dbReference type="Proteomes" id="UP000215335">
    <property type="component" value="Unassembled WGS sequence"/>
</dbReference>
<reference evidence="2 3" key="1">
    <citation type="journal article" date="2017" name="Curr. Biol.">
        <title>The Evolution of Venom by Co-option of Single-Copy Genes.</title>
        <authorList>
            <person name="Martinson E.O."/>
            <person name="Mrinalini"/>
            <person name="Kelkar Y.D."/>
            <person name="Chang C.H."/>
            <person name="Werren J.H."/>
        </authorList>
    </citation>
    <scope>NUCLEOTIDE SEQUENCE [LARGE SCALE GENOMIC DNA]</scope>
    <source>
        <strain evidence="2 3">Alberta</strain>
        <tissue evidence="2">Whole body</tissue>
    </source>
</reference>
<evidence type="ECO:0000313" key="3">
    <source>
        <dbReference type="Proteomes" id="UP000215335"/>
    </source>
</evidence>
<comment type="caution">
    <text evidence="2">The sequence shown here is derived from an EMBL/GenBank/DDBJ whole genome shotgun (WGS) entry which is preliminary data.</text>
</comment>
<keyword evidence="3" id="KW-1185">Reference proteome</keyword>
<evidence type="ECO:0000313" key="2">
    <source>
        <dbReference type="EMBL" id="OXU25794.1"/>
    </source>
</evidence>
<gene>
    <name evidence="2" type="ORF">TSAR_007673</name>
</gene>
<keyword evidence="1" id="KW-0732">Signal</keyword>
<feature type="chain" id="PRO_5012556721" evidence="1">
    <location>
        <begin position="28"/>
        <end position="90"/>
    </location>
</feature>